<dbReference type="FunFam" id="3.40.50.300:FF:000042">
    <property type="entry name" value="Maltose/maltodextrin ABC transporter, ATP-binding protein"/>
    <property type="match status" value="1"/>
</dbReference>
<dbReference type="Proteomes" id="UP000184203">
    <property type="component" value="Unassembled WGS sequence"/>
</dbReference>
<evidence type="ECO:0000256" key="1">
    <source>
        <dbReference type="ARBA" id="ARBA00004202"/>
    </source>
</evidence>
<evidence type="ECO:0000256" key="13">
    <source>
        <dbReference type="ARBA" id="ARBA00066315"/>
    </source>
</evidence>
<dbReference type="SUPFAM" id="SSF52540">
    <property type="entry name" value="P-loop containing nucleoside triphosphate hydrolases"/>
    <property type="match status" value="1"/>
</dbReference>
<evidence type="ECO:0000313" key="15">
    <source>
        <dbReference type="EMBL" id="SHK63645.1"/>
    </source>
</evidence>
<evidence type="ECO:0000313" key="16">
    <source>
        <dbReference type="Proteomes" id="UP000184203"/>
    </source>
</evidence>
<dbReference type="PANTHER" id="PTHR43875:SF15">
    <property type="entry name" value="TREHALOSE IMPORT ATP-BINDING PROTEIN SUGC"/>
    <property type="match status" value="1"/>
</dbReference>
<dbReference type="GO" id="GO:0140359">
    <property type="term" value="F:ABC-type transporter activity"/>
    <property type="evidence" value="ECO:0007669"/>
    <property type="project" value="InterPro"/>
</dbReference>
<dbReference type="PROSITE" id="PS50893">
    <property type="entry name" value="ABC_TRANSPORTER_2"/>
    <property type="match status" value="1"/>
</dbReference>
<keyword evidence="5 15" id="KW-0067">ATP-binding</keyword>
<dbReference type="OrthoDB" id="18368at2157"/>
<comment type="subcellular location">
    <subcellularLocation>
        <location evidence="1">Cell membrane</location>
        <topology evidence="1">Peripheral membrane protein</topology>
    </subcellularLocation>
</comment>
<dbReference type="PANTHER" id="PTHR43875">
    <property type="entry name" value="MALTODEXTRIN IMPORT ATP-BINDING PROTEIN MSMX"/>
    <property type="match status" value="1"/>
</dbReference>
<gene>
    <name evidence="15" type="ORF">SAMN05444342_1928</name>
</gene>
<dbReference type="InterPro" id="IPR008995">
    <property type="entry name" value="Mo/tungstate-bd_C_term_dom"/>
</dbReference>
<evidence type="ECO:0000256" key="6">
    <source>
        <dbReference type="ARBA" id="ARBA00022967"/>
    </source>
</evidence>
<feature type="domain" description="ABC transporter" evidence="14">
    <location>
        <begin position="4"/>
        <end position="239"/>
    </location>
</feature>
<keyword evidence="4" id="KW-0547">Nucleotide-binding</keyword>
<accession>A0A1M6U302</accession>
<evidence type="ECO:0000259" key="14">
    <source>
        <dbReference type="PROSITE" id="PS50893"/>
    </source>
</evidence>
<evidence type="ECO:0000256" key="11">
    <source>
        <dbReference type="ARBA" id="ARBA00061029"/>
    </source>
</evidence>
<keyword evidence="16" id="KW-1185">Reference proteome</keyword>
<evidence type="ECO:0000256" key="5">
    <source>
        <dbReference type="ARBA" id="ARBA00022840"/>
    </source>
</evidence>
<dbReference type="CDD" id="cd03301">
    <property type="entry name" value="ABC_MalK_N"/>
    <property type="match status" value="1"/>
</dbReference>
<reference evidence="16" key="1">
    <citation type="submission" date="2016-11" db="EMBL/GenBank/DDBJ databases">
        <authorList>
            <person name="Varghese N."/>
            <person name="Submissions S."/>
        </authorList>
    </citation>
    <scope>NUCLEOTIDE SEQUENCE [LARGE SCALE GENOMIC DNA]</scope>
    <source>
        <strain evidence="16">DX253</strain>
    </source>
</reference>
<dbReference type="GO" id="GO:0008643">
    <property type="term" value="P:carbohydrate transport"/>
    <property type="evidence" value="ECO:0007669"/>
    <property type="project" value="InterPro"/>
</dbReference>
<dbReference type="Gene3D" id="2.40.50.100">
    <property type="match status" value="1"/>
</dbReference>
<dbReference type="Pfam" id="PF08402">
    <property type="entry name" value="TOBE_2"/>
    <property type="match status" value="1"/>
</dbReference>
<dbReference type="GO" id="GO:0016887">
    <property type="term" value="F:ATP hydrolysis activity"/>
    <property type="evidence" value="ECO:0007669"/>
    <property type="project" value="InterPro"/>
</dbReference>
<dbReference type="Gene3D" id="3.40.50.300">
    <property type="entry name" value="P-loop containing nucleotide triphosphate hydrolases"/>
    <property type="match status" value="1"/>
</dbReference>
<dbReference type="InterPro" id="IPR003593">
    <property type="entry name" value="AAA+_ATPase"/>
</dbReference>
<evidence type="ECO:0000256" key="4">
    <source>
        <dbReference type="ARBA" id="ARBA00022741"/>
    </source>
</evidence>
<dbReference type="InterPro" id="IPR015855">
    <property type="entry name" value="ABC_transpr_MalK-like"/>
</dbReference>
<organism evidence="15 16">
    <name type="scientific">Haladaptatus paucihalophilus DX253</name>
    <dbReference type="NCBI Taxonomy" id="797209"/>
    <lineage>
        <taxon>Archaea</taxon>
        <taxon>Methanobacteriati</taxon>
        <taxon>Methanobacteriota</taxon>
        <taxon>Stenosarchaea group</taxon>
        <taxon>Halobacteria</taxon>
        <taxon>Halobacteriales</taxon>
        <taxon>Haladaptataceae</taxon>
        <taxon>Haladaptatus</taxon>
    </lineage>
</organism>
<comment type="catalytic activity">
    <reaction evidence="9">
        <text>L-arabinose(out) + ATP + H2O = L-arabinose(in) + ADP + phosphate + H(+)</text>
        <dbReference type="Rhea" id="RHEA:30007"/>
        <dbReference type="ChEBI" id="CHEBI:15377"/>
        <dbReference type="ChEBI" id="CHEBI:15378"/>
        <dbReference type="ChEBI" id="CHEBI:17535"/>
        <dbReference type="ChEBI" id="CHEBI:30616"/>
        <dbReference type="ChEBI" id="CHEBI:43474"/>
        <dbReference type="ChEBI" id="CHEBI:456216"/>
        <dbReference type="EC" id="7.5.2.13"/>
    </reaction>
    <physiologicalReaction direction="left-to-right" evidence="9">
        <dbReference type="Rhea" id="RHEA:30008"/>
    </physiologicalReaction>
</comment>
<dbReference type="GO" id="GO:0055052">
    <property type="term" value="C:ATP-binding cassette (ABC) transporter complex, substrate-binding subunit-containing"/>
    <property type="evidence" value="ECO:0007669"/>
    <property type="project" value="TreeGrafter"/>
</dbReference>
<dbReference type="InterPro" id="IPR017871">
    <property type="entry name" value="ABC_transporter-like_CS"/>
</dbReference>
<evidence type="ECO:0000256" key="10">
    <source>
        <dbReference type="ARBA" id="ARBA00053454"/>
    </source>
</evidence>
<comment type="subunit">
    <text evidence="12">The complex is composed of two ATP-binding proteins (XacJ and XacK), two transmembrane proteins (XacH and XacI) and a solute-binding protein (XacG).</text>
</comment>
<protein>
    <recommendedName>
        <fullName evidence="13">ABC-type D-xylose/L-arabinose transporter</fullName>
        <ecNumber evidence="13">7.5.2.13</ecNumber>
    </recommendedName>
</protein>
<comment type="function">
    <text evidence="10">Part of the ABC transporter complex XacGHIJK involved in the uptake of xylose and arabinose. Responsible for energy coupling to the transport system.</text>
</comment>
<evidence type="ECO:0000256" key="8">
    <source>
        <dbReference type="ARBA" id="ARBA00050355"/>
    </source>
</evidence>
<dbReference type="EC" id="7.5.2.13" evidence="13"/>
<name>A0A1M6U302_HALPU</name>
<dbReference type="InterPro" id="IPR027417">
    <property type="entry name" value="P-loop_NTPase"/>
</dbReference>
<dbReference type="PROSITE" id="PS00211">
    <property type="entry name" value="ABC_TRANSPORTER_1"/>
    <property type="match status" value="1"/>
</dbReference>
<dbReference type="Pfam" id="PF00005">
    <property type="entry name" value="ABC_tran"/>
    <property type="match status" value="1"/>
</dbReference>
<evidence type="ECO:0000256" key="3">
    <source>
        <dbReference type="ARBA" id="ARBA00022475"/>
    </source>
</evidence>
<keyword evidence="6" id="KW-1278">Translocase</keyword>
<dbReference type="InterPro" id="IPR047641">
    <property type="entry name" value="ABC_transpr_MalK/UgpC-like"/>
</dbReference>
<sequence>MARITIDDVTKRFGGDNNSVVAVDDVSLEIDDGEFVVFVGPSGSGKSTLMRMVAGLETQTEGDITIGDTVVNQFGPRARDIAMVFQNYALYPNMTVQENMSFGLKMSTNMSASEIERNVTSTAEMMGIANLLDNKPGELSGGQQQRVALGRAIVRDPNVFLMDEPLSNLDAKLRTEMRTEINRLQNDLGVTTLYVTHDQTEAMTMGDRLVVLNYGELQQVGTPLECFYRPANRFVAGFIGSPSMNFFAGTARGGTLQCDGFGYDLSERMQESVGSYGDLELGIRPEDVALHDEAVDRNSFEVVIDVVEPMGSISYVYCRVADQESEDTFVVEVGGQRPISEEQTLYAHIPPEDVHLFDGATGETLHQRKLDSDIGTSAAGQSQNAGASSGTL</sequence>
<evidence type="ECO:0000256" key="7">
    <source>
        <dbReference type="ARBA" id="ARBA00023136"/>
    </source>
</evidence>
<dbReference type="NCBIfam" id="NF008653">
    <property type="entry name" value="PRK11650.1"/>
    <property type="match status" value="1"/>
</dbReference>
<keyword evidence="3" id="KW-1003">Cell membrane</keyword>
<comment type="catalytic activity">
    <reaction evidence="8">
        <text>D-xylose(out) + ATP + H2O = D-xylose(in) + ADP + phosphate + H(+)</text>
        <dbReference type="Rhea" id="RHEA:29899"/>
        <dbReference type="ChEBI" id="CHEBI:15377"/>
        <dbReference type="ChEBI" id="CHEBI:15378"/>
        <dbReference type="ChEBI" id="CHEBI:30616"/>
        <dbReference type="ChEBI" id="CHEBI:43474"/>
        <dbReference type="ChEBI" id="CHEBI:53455"/>
        <dbReference type="ChEBI" id="CHEBI:456216"/>
        <dbReference type="EC" id="7.5.2.13"/>
    </reaction>
    <physiologicalReaction direction="left-to-right" evidence="8">
        <dbReference type="Rhea" id="RHEA:29900"/>
    </physiologicalReaction>
</comment>
<dbReference type="InterPro" id="IPR003439">
    <property type="entry name" value="ABC_transporter-like_ATP-bd"/>
</dbReference>
<comment type="similarity">
    <text evidence="11">Belongs to the ABC transporter superfamily. Carbohydrate uptake transporter-1 (CUT1) (TC 3.A.1.1) family.</text>
</comment>
<keyword evidence="7" id="KW-0472">Membrane</keyword>
<dbReference type="EMBL" id="FRAN01000002">
    <property type="protein sequence ID" value="SHK63645.1"/>
    <property type="molecule type" value="Genomic_DNA"/>
</dbReference>
<dbReference type="AlphaFoldDB" id="A0A1M6U302"/>
<evidence type="ECO:0000256" key="9">
    <source>
        <dbReference type="ARBA" id="ARBA00051890"/>
    </source>
</evidence>
<dbReference type="InterPro" id="IPR013611">
    <property type="entry name" value="Transp-assoc_OB_typ2"/>
</dbReference>
<proteinExistence type="inferred from homology"/>
<keyword evidence="2" id="KW-0813">Transport</keyword>
<dbReference type="Gene3D" id="2.40.50.140">
    <property type="entry name" value="Nucleic acid-binding proteins"/>
    <property type="match status" value="1"/>
</dbReference>
<dbReference type="InterPro" id="IPR012340">
    <property type="entry name" value="NA-bd_OB-fold"/>
</dbReference>
<dbReference type="RefSeq" id="WP_018128819.1">
    <property type="nucleotide sequence ID" value="NZ_AEMG01000002.1"/>
</dbReference>
<dbReference type="SUPFAM" id="SSF50331">
    <property type="entry name" value="MOP-like"/>
    <property type="match status" value="1"/>
</dbReference>
<dbReference type="SMART" id="SM00382">
    <property type="entry name" value="AAA"/>
    <property type="match status" value="1"/>
</dbReference>
<evidence type="ECO:0000256" key="12">
    <source>
        <dbReference type="ARBA" id="ARBA00065962"/>
    </source>
</evidence>
<evidence type="ECO:0000256" key="2">
    <source>
        <dbReference type="ARBA" id="ARBA00022448"/>
    </source>
</evidence>
<dbReference type="GO" id="GO:0005524">
    <property type="term" value="F:ATP binding"/>
    <property type="evidence" value="ECO:0007669"/>
    <property type="project" value="UniProtKB-KW"/>
</dbReference>